<evidence type="ECO:0000256" key="1">
    <source>
        <dbReference type="SAM" id="MobiDB-lite"/>
    </source>
</evidence>
<name>A0ABN9S8Q9_9DINO</name>
<comment type="caution">
    <text evidence="2">The sequence shown here is derived from an EMBL/GenBank/DDBJ whole genome shotgun (WGS) entry which is preliminary data.</text>
</comment>
<sequence>MSHTASSAASPLMMYTCRSGGRVIHGRHTGVFDDRCNTGQRNERSDAMNHAQLIFRPRCPQPLRHDVFSREGGVWNPLPGSTGPPEPGMPPSAPVVPASQETSCQAPPGRCKKGGQRAMVASSVLSRPGLAARPSQMIGSLKGKGSTSVLEAFAAPSGVSSPFEVKTRLPE</sequence>
<feature type="compositionally biased region" description="Pro residues" evidence="1">
    <location>
        <begin position="82"/>
        <end position="94"/>
    </location>
</feature>
<dbReference type="EMBL" id="CAUYUJ010010001">
    <property type="protein sequence ID" value="CAK0828270.1"/>
    <property type="molecule type" value="Genomic_DNA"/>
</dbReference>
<protein>
    <submittedName>
        <fullName evidence="2">Uncharacterized protein</fullName>
    </submittedName>
</protein>
<evidence type="ECO:0000313" key="2">
    <source>
        <dbReference type="EMBL" id="CAK0828270.1"/>
    </source>
</evidence>
<proteinExistence type="predicted"/>
<gene>
    <name evidence="2" type="ORF">PCOR1329_LOCUS27542</name>
</gene>
<organism evidence="2 3">
    <name type="scientific">Prorocentrum cordatum</name>
    <dbReference type="NCBI Taxonomy" id="2364126"/>
    <lineage>
        <taxon>Eukaryota</taxon>
        <taxon>Sar</taxon>
        <taxon>Alveolata</taxon>
        <taxon>Dinophyceae</taxon>
        <taxon>Prorocentrales</taxon>
        <taxon>Prorocentraceae</taxon>
        <taxon>Prorocentrum</taxon>
    </lineage>
</organism>
<reference evidence="2" key="1">
    <citation type="submission" date="2023-10" db="EMBL/GenBank/DDBJ databases">
        <authorList>
            <person name="Chen Y."/>
            <person name="Shah S."/>
            <person name="Dougan E. K."/>
            <person name="Thang M."/>
            <person name="Chan C."/>
        </authorList>
    </citation>
    <scope>NUCLEOTIDE SEQUENCE [LARGE SCALE GENOMIC DNA]</scope>
</reference>
<feature type="region of interest" description="Disordered" evidence="1">
    <location>
        <begin position="71"/>
        <end position="114"/>
    </location>
</feature>
<keyword evidence="3" id="KW-1185">Reference proteome</keyword>
<dbReference type="Proteomes" id="UP001189429">
    <property type="component" value="Unassembled WGS sequence"/>
</dbReference>
<accession>A0ABN9S8Q9</accession>
<evidence type="ECO:0000313" key="3">
    <source>
        <dbReference type="Proteomes" id="UP001189429"/>
    </source>
</evidence>